<accession>A0A8S9V674</accession>
<comment type="caution">
    <text evidence="6">The sequence shown here is derived from an EMBL/GenBank/DDBJ whole genome shotgun (WGS) entry which is preliminary data.</text>
</comment>
<evidence type="ECO:0000313" key="6">
    <source>
        <dbReference type="EMBL" id="KAF4146699.1"/>
    </source>
</evidence>
<evidence type="ECO:0000256" key="2">
    <source>
        <dbReference type="ARBA" id="ARBA00010400"/>
    </source>
</evidence>
<keyword evidence="3 5" id="KW-0964">Secreted</keyword>
<dbReference type="Pfam" id="PF16810">
    <property type="entry name" value="RXLR"/>
    <property type="match status" value="1"/>
</dbReference>
<evidence type="ECO:0000313" key="7">
    <source>
        <dbReference type="Proteomes" id="UP000704712"/>
    </source>
</evidence>
<feature type="chain" id="PRO_5045006939" description="RxLR effector protein" evidence="5">
    <location>
        <begin position="24"/>
        <end position="126"/>
    </location>
</feature>
<name>A0A8S9V674_PHYIN</name>
<dbReference type="Proteomes" id="UP000704712">
    <property type="component" value="Unassembled WGS sequence"/>
</dbReference>
<protein>
    <recommendedName>
        <fullName evidence="5">RxLR effector protein</fullName>
    </recommendedName>
</protein>
<evidence type="ECO:0000256" key="1">
    <source>
        <dbReference type="ARBA" id="ARBA00004613"/>
    </source>
</evidence>
<dbReference type="InterPro" id="IPR031825">
    <property type="entry name" value="RXLR"/>
</dbReference>
<feature type="signal peptide" evidence="5">
    <location>
        <begin position="1"/>
        <end position="23"/>
    </location>
</feature>
<proteinExistence type="inferred from homology"/>
<comment type="similarity">
    <text evidence="2 5">Belongs to the RxLR effector family.</text>
</comment>
<gene>
    <name evidence="6" type="ORF">GN958_ATG04112</name>
</gene>
<evidence type="ECO:0000256" key="5">
    <source>
        <dbReference type="RuleBase" id="RU367124"/>
    </source>
</evidence>
<organism evidence="6 7">
    <name type="scientific">Phytophthora infestans</name>
    <name type="common">Potato late blight agent</name>
    <name type="synonym">Botrytis infestans</name>
    <dbReference type="NCBI Taxonomy" id="4787"/>
    <lineage>
        <taxon>Eukaryota</taxon>
        <taxon>Sar</taxon>
        <taxon>Stramenopiles</taxon>
        <taxon>Oomycota</taxon>
        <taxon>Peronosporomycetes</taxon>
        <taxon>Peronosporales</taxon>
        <taxon>Peronosporaceae</taxon>
        <taxon>Phytophthora</taxon>
    </lineage>
</organism>
<comment type="domain">
    <text evidence="5">The RxLR-dEER motif acts to carry the protein into the host cell cytoplasm through binding to cell surface phosphatidylinositol-3-phosphate.</text>
</comment>
<keyword evidence="4 5" id="KW-0732">Signal</keyword>
<reference evidence="6" key="1">
    <citation type="submission" date="2020-03" db="EMBL/GenBank/DDBJ databases">
        <title>Hybrid Assembly of Korean Phytophthora infestans isolates.</title>
        <authorList>
            <person name="Prokchorchik M."/>
            <person name="Lee Y."/>
            <person name="Seo J."/>
            <person name="Cho J.-H."/>
            <person name="Park Y.-E."/>
            <person name="Jang D.-C."/>
            <person name="Im J.-S."/>
            <person name="Choi J.-G."/>
            <person name="Park H.-J."/>
            <person name="Lee G.-B."/>
            <person name="Lee Y.-G."/>
            <person name="Hong S.-Y."/>
            <person name="Cho K."/>
            <person name="Sohn K.H."/>
        </authorList>
    </citation>
    <scope>NUCLEOTIDE SEQUENCE</scope>
    <source>
        <strain evidence="6">KR_2_A2</strain>
    </source>
</reference>
<sequence length="126" mass="14192">MRVWRTFIAALIGVLATCSAATAIPKTPITRESSFETTKRFLRSESVKNDEAIDEERGVQDSLEAARIALLKLKIPGWILSGKKSTDVIRILKITYPYVDDKNWTVLKSFQKVHSKVQHSLHPVGK</sequence>
<dbReference type="AlphaFoldDB" id="A0A8S9V674"/>
<evidence type="ECO:0000256" key="4">
    <source>
        <dbReference type="ARBA" id="ARBA00022729"/>
    </source>
</evidence>
<comment type="subcellular location">
    <subcellularLocation>
        <location evidence="1 5">Secreted</location>
    </subcellularLocation>
</comment>
<evidence type="ECO:0000256" key="3">
    <source>
        <dbReference type="ARBA" id="ARBA00022525"/>
    </source>
</evidence>
<comment type="function">
    <text evidence="5">Effector that suppresses plant defense responses during pathogen infection.</text>
</comment>
<dbReference type="EMBL" id="JAACNO010000569">
    <property type="protein sequence ID" value="KAF4146699.1"/>
    <property type="molecule type" value="Genomic_DNA"/>
</dbReference>